<dbReference type="Pfam" id="PF05860">
    <property type="entry name" value="TPS"/>
    <property type="match status" value="1"/>
</dbReference>
<dbReference type="Proteomes" id="UP001302494">
    <property type="component" value="Chromosome"/>
</dbReference>
<gene>
    <name evidence="3" type="ORF">PQG83_13355</name>
</gene>
<dbReference type="EMBL" id="CP116968">
    <property type="protein sequence ID" value="WNM60744.1"/>
    <property type="molecule type" value="Genomic_DNA"/>
</dbReference>
<dbReference type="InterPro" id="IPR008638">
    <property type="entry name" value="FhaB/CdiA-like_TPS"/>
</dbReference>
<dbReference type="AlphaFoldDB" id="A0AA96GEK5"/>
<name>A0AA96GEK5_9BACT</name>
<keyword evidence="1" id="KW-0732">Signal</keyword>
<feature type="domain" description="Filamentous haemagglutinin FhaB/tRNA nuclease CdiA-like TPS" evidence="2">
    <location>
        <begin position="39"/>
        <end position="151"/>
    </location>
</feature>
<reference evidence="3 4" key="1">
    <citation type="submission" date="2023-01" db="EMBL/GenBank/DDBJ databases">
        <title>Cultivation and genomic characterization of new, ubiquitous marine nitrite-oxidizing bacteria from the Nitrospirales.</title>
        <authorList>
            <person name="Mueller A.J."/>
            <person name="Daebeler A."/>
            <person name="Herbold C.W."/>
            <person name="Kirkegaard R.H."/>
            <person name="Daims H."/>
        </authorList>
    </citation>
    <scope>NUCLEOTIDE SEQUENCE [LARGE SCALE GENOMIC DNA]</scope>
    <source>
        <strain evidence="3 4">DK</strain>
    </source>
</reference>
<dbReference type="InterPro" id="IPR011050">
    <property type="entry name" value="Pectin_lyase_fold/virulence"/>
</dbReference>
<dbReference type="SMART" id="SM00912">
    <property type="entry name" value="Haemagg_act"/>
    <property type="match status" value="1"/>
</dbReference>
<feature type="signal peptide" evidence="1">
    <location>
        <begin position="1"/>
        <end position="22"/>
    </location>
</feature>
<dbReference type="Gene3D" id="2.160.20.10">
    <property type="entry name" value="Single-stranded right-handed beta-helix, Pectin lyase-like"/>
    <property type="match status" value="2"/>
</dbReference>
<keyword evidence="4" id="KW-1185">Reference proteome</keyword>
<dbReference type="RefSeq" id="WP_312741895.1">
    <property type="nucleotide sequence ID" value="NZ_CP116968.1"/>
</dbReference>
<feature type="chain" id="PRO_5041729273" evidence="1">
    <location>
        <begin position="23"/>
        <end position="1073"/>
    </location>
</feature>
<dbReference type="KEGG" id="nneo:PQG83_13355"/>
<evidence type="ECO:0000259" key="2">
    <source>
        <dbReference type="SMART" id="SM00912"/>
    </source>
</evidence>
<protein>
    <submittedName>
        <fullName evidence="3">Filamentous hemagglutinin N-terminal domain-containing protein</fullName>
    </submittedName>
</protein>
<organism evidence="3 4">
    <name type="scientific">Candidatus Nitrospira neomarina</name>
    <dbReference type="NCBI Taxonomy" id="3020899"/>
    <lineage>
        <taxon>Bacteria</taxon>
        <taxon>Pseudomonadati</taxon>
        <taxon>Nitrospirota</taxon>
        <taxon>Nitrospiria</taxon>
        <taxon>Nitrospirales</taxon>
        <taxon>Nitrospiraceae</taxon>
        <taxon>Nitrospira</taxon>
    </lineage>
</organism>
<proteinExistence type="predicted"/>
<evidence type="ECO:0000256" key="1">
    <source>
        <dbReference type="SAM" id="SignalP"/>
    </source>
</evidence>
<dbReference type="InterPro" id="IPR012334">
    <property type="entry name" value="Pectin_lyas_fold"/>
</dbReference>
<dbReference type="SUPFAM" id="SSF51126">
    <property type="entry name" value="Pectin lyase-like"/>
    <property type="match status" value="3"/>
</dbReference>
<sequence>MKIWRSIPLGLCLALPGGVAYAQTPPPITSSGLNTQVSAPMNLPDGAVQHNIIGGTRPGGGANLFHSFGEFGVPTNNTANFLNDSALPTTNILSRVTGGNPSNIFGTIQTEGFGNANLFLMNPAGIVFGPNASLNVGGGTHFTTADYLRLADGVQFTAMPSAQDVLLTIAPIAAFGFLESNPASILVDRGTLSVAEGQTLSLVGGDMTIRGSLKAPGGKIAIASVASSGEAPITGSGSVELFDGVGQSLFPTLGGIVVEPGSQVEAGGDPAGTIYIRGGNLMVAGGRVDANALNAPAAPIGLDVQVSEDAVFLGGSFGESFVGTRSEGSGNAGAVLIKARNVFMKGNESGPMILGSSTFGSGNGGDVTVMASESVTVEGSYTQLGAGTEGGSGSGQNGDVLVEAPLVNVQGGGIFNRAIGTGQAGRLTIKGEDVIVTSRPEIDLFSIGRVDTQTFGPGTAGDLTISATNSVLVENAALILADALGTQTDAADGGNILIEAPTINIIQGGQVNTSTIGPGQGGSITLRASESITVSRIGQILAETRGTDVNAGDGGQVHLEGPVVNIIEGSLIRTRSFGPGKAGDVVVIGSDRVNVSGIGKLFVSTGPPPLYAEGEKRVWSEGNPFPDLVKFPDGTTITDGATITVELYPPEILSGSEGTGSGGNIHIHTPDLLLRDQTIINAENTADGNAGNVLLAVGKLLADGGTSISTSSTGAGRAGSIITRGMGGAGTLPSEVTMESSFVSTSASGTGAGGEILIGTTGANPLILTNTTISASANDVPQGHPTDQGLANLTLLGQSITKTGGRLIAETTGTRRGGDIIIRANQSTRLTNTEVSVQSTGSANAGKVLIEAGRIVQVRKTHVSADAAQASGGNIKLIANDTIHLVDSTIESTVKGNATTVAGNIELDPDFIILQNSHILAKAVDGQGGNITLIASKGVLVDAQSTLEVTSERGVSGTVNIESPIQVLSGTIVPLPDQPVNVATLYAARCVAGEGGHFSTFVDSKSDSVAPTPGTFLASPFLPQVRLFSGSVLGQADTPSGVSDIDQTPPIQLAAYSPPVLFGQGDGMASACP</sequence>
<accession>A0AA96GEK5</accession>
<evidence type="ECO:0000313" key="4">
    <source>
        <dbReference type="Proteomes" id="UP001302494"/>
    </source>
</evidence>
<dbReference type="NCBIfam" id="TIGR01901">
    <property type="entry name" value="adhes_NPXG"/>
    <property type="match status" value="1"/>
</dbReference>
<evidence type="ECO:0000313" key="3">
    <source>
        <dbReference type="EMBL" id="WNM60744.1"/>
    </source>
</evidence>